<evidence type="ECO:0000313" key="1">
    <source>
        <dbReference type="EMBL" id="ADV48787.1"/>
    </source>
</evidence>
<sequence length="202" mass="24045">MMKEKFLNLMSTYSVDEAYNVECWEEIAQNYSSNSRYYHTLDHIEHMLKELNKVETEVNNLDTLLFSIFYHDSIYSATKSDNEHRSAVLFQKRIAKTSFKNIKECMAQIEATKEHKLSENKDINILLDVDLTILGQGTETYKKYAEQIRKEYQIYPDFMYRKGRKQVLKSILELDTIYKTNVFIKEYETQARENLSTELKEL</sequence>
<dbReference type="InterPro" id="IPR009218">
    <property type="entry name" value="HD_phosphohydro"/>
</dbReference>
<dbReference type="PIRSF" id="PIRSF035170">
    <property type="entry name" value="HD_phosphohydro"/>
    <property type="match status" value="1"/>
</dbReference>
<name>E6XA88_CELAD</name>
<dbReference type="AlphaFoldDB" id="E6XA88"/>
<organism evidence="1 2">
    <name type="scientific">Cellulophaga algicola (strain DSM 14237 / IC166 / ACAM 630)</name>
    <dbReference type="NCBI Taxonomy" id="688270"/>
    <lineage>
        <taxon>Bacteria</taxon>
        <taxon>Pseudomonadati</taxon>
        <taxon>Bacteroidota</taxon>
        <taxon>Flavobacteriia</taxon>
        <taxon>Flavobacteriales</taxon>
        <taxon>Flavobacteriaceae</taxon>
        <taxon>Cellulophaga</taxon>
    </lineage>
</organism>
<reference evidence="1 2" key="1">
    <citation type="journal article" date="2010" name="Stand. Genomic Sci.">
        <title>Complete genome sequence of Cellulophaga algicola type strain (IC166).</title>
        <authorList>
            <person name="Abt B."/>
            <person name="Lu M."/>
            <person name="Misra M."/>
            <person name="Han C."/>
            <person name="Nolan M."/>
            <person name="Lucas S."/>
            <person name="Hammon N."/>
            <person name="Deshpande S."/>
            <person name="Cheng J.F."/>
            <person name="Tapia R."/>
            <person name="Goodwin L."/>
            <person name="Pitluck S."/>
            <person name="Liolios K."/>
            <person name="Pagani I."/>
            <person name="Ivanova N."/>
            <person name="Mavromatis K."/>
            <person name="Ovchinikova G."/>
            <person name="Pati A."/>
            <person name="Chen A."/>
            <person name="Palaniappan K."/>
            <person name="Land M."/>
            <person name="Hauser L."/>
            <person name="Chang Y.J."/>
            <person name="Jeffries C.D."/>
            <person name="Detter J.C."/>
            <person name="Brambilla E."/>
            <person name="Rohde M."/>
            <person name="Tindall B.J."/>
            <person name="Goker M."/>
            <person name="Woyke T."/>
            <person name="Bristow J."/>
            <person name="Eisen J.A."/>
            <person name="Markowitz V."/>
            <person name="Hugenholtz P."/>
            <person name="Kyrpides N.C."/>
            <person name="Klenk H.P."/>
            <person name="Lapidus A."/>
        </authorList>
    </citation>
    <scope>NUCLEOTIDE SEQUENCE [LARGE SCALE GENOMIC DNA]</scope>
    <source>
        <strain evidence="2">DSM 14237 / IC166 / ACAM 630</strain>
    </source>
</reference>
<evidence type="ECO:0008006" key="3">
    <source>
        <dbReference type="Google" id="ProtNLM"/>
    </source>
</evidence>
<dbReference type="HOGENOM" id="CLU_051795_2_1_10"/>
<keyword evidence="2" id="KW-1185">Reference proteome</keyword>
<dbReference type="OrthoDB" id="9808993at2"/>
<dbReference type="KEGG" id="cao:Celal_1475"/>
<protein>
    <recommendedName>
        <fullName evidence="3">Metal-dependent HD superfamily phosphohydrolase</fullName>
    </recommendedName>
</protein>
<accession>E6XA88</accession>
<dbReference type="Proteomes" id="UP000008634">
    <property type="component" value="Chromosome"/>
</dbReference>
<gene>
    <name evidence="1" type="ordered locus">Celal_1475</name>
</gene>
<dbReference type="eggNOG" id="COG4339">
    <property type="taxonomic scope" value="Bacteria"/>
</dbReference>
<dbReference type="STRING" id="688270.Celal_1475"/>
<proteinExistence type="predicted"/>
<dbReference type="SUPFAM" id="SSF109604">
    <property type="entry name" value="HD-domain/PDEase-like"/>
    <property type="match status" value="1"/>
</dbReference>
<evidence type="ECO:0000313" key="2">
    <source>
        <dbReference type="Proteomes" id="UP000008634"/>
    </source>
</evidence>
<dbReference type="PANTHER" id="PTHR21174:SF0">
    <property type="entry name" value="HD PHOSPHOHYDROLASE FAMILY PROTEIN-RELATED"/>
    <property type="match status" value="1"/>
</dbReference>
<dbReference type="EMBL" id="CP002453">
    <property type="protein sequence ID" value="ADV48787.1"/>
    <property type="molecule type" value="Genomic_DNA"/>
</dbReference>
<dbReference type="RefSeq" id="WP_013550268.1">
    <property type="nucleotide sequence ID" value="NC_014934.1"/>
</dbReference>
<dbReference type="PANTHER" id="PTHR21174">
    <property type="match status" value="1"/>
</dbReference>